<proteinExistence type="predicted"/>
<gene>
    <name evidence="1" type="ORF">GDO81_027235</name>
</gene>
<keyword evidence="2" id="KW-1185">Reference proteome</keyword>
<organism evidence="1 2">
    <name type="scientific">Engystomops pustulosus</name>
    <name type="common">Tungara frog</name>
    <name type="synonym">Physalaemus pustulosus</name>
    <dbReference type="NCBI Taxonomy" id="76066"/>
    <lineage>
        <taxon>Eukaryota</taxon>
        <taxon>Metazoa</taxon>
        <taxon>Chordata</taxon>
        <taxon>Craniata</taxon>
        <taxon>Vertebrata</taxon>
        <taxon>Euteleostomi</taxon>
        <taxon>Amphibia</taxon>
        <taxon>Batrachia</taxon>
        <taxon>Anura</taxon>
        <taxon>Neobatrachia</taxon>
        <taxon>Hyloidea</taxon>
        <taxon>Leptodactylidae</taxon>
        <taxon>Leiuperinae</taxon>
        <taxon>Engystomops</taxon>
    </lineage>
</organism>
<dbReference type="AlphaFoldDB" id="A0AAV6ZKN1"/>
<dbReference type="EMBL" id="WNYA01000581">
    <property type="protein sequence ID" value="KAG8547890.1"/>
    <property type="molecule type" value="Genomic_DNA"/>
</dbReference>
<sequence length="102" mass="11523">MGVTEGQGLVALLGDVYTGRRLLEFLICERLLSFLHHRHHLLLGGGLLLNVHIMQYNVQDTIIRLPLIITLSSWSDTGRRQTPSVRRSFFPISRVSDRSISG</sequence>
<protein>
    <submittedName>
        <fullName evidence="1">Uncharacterized protein</fullName>
    </submittedName>
</protein>
<name>A0AAV6ZKN1_ENGPU</name>
<comment type="caution">
    <text evidence="1">The sequence shown here is derived from an EMBL/GenBank/DDBJ whole genome shotgun (WGS) entry which is preliminary data.</text>
</comment>
<dbReference type="Proteomes" id="UP000824782">
    <property type="component" value="Unassembled WGS sequence"/>
</dbReference>
<evidence type="ECO:0000313" key="1">
    <source>
        <dbReference type="EMBL" id="KAG8547890.1"/>
    </source>
</evidence>
<accession>A0AAV6ZKN1</accession>
<reference evidence="1" key="1">
    <citation type="thesis" date="2020" institute="ProQuest LLC" country="789 East Eisenhower Parkway, Ann Arbor, MI, USA">
        <title>Comparative Genomics and Chromosome Evolution.</title>
        <authorList>
            <person name="Mudd A.B."/>
        </authorList>
    </citation>
    <scope>NUCLEOTIDE SEQUENCE</scope>
    <source>
        <strain evidence="1">237g6f4</strain>
        <tissue evidence="1">Blood</tissue>
    </source>
</reference>
<evidence type="ECO:0000313" key="2">
    <source>
        <dbReference type="Proteomes" id="UP000824782"/>
    </source>
</evidence>